<name>A0AC58S063_TOBAC</name>
<evidence type="ECO:0000313" key="2">
    <source>
        <dbReference type="RefSeq" id="XP_075078380.1"/>
    </source>
</evidence>
<gene>
    <name evidence="2" type="primary">LOC107786477</name>
</gene>
<dbReference type="RefSeq" id="XP_075078380.1">
    <property type="nucleotide sequence ID" value="XM_075222279.1"/>
</dbReference>
<protein>
    <submittedName>
        <fullName evidence="2">Uncharacterized protein LOC107786477 isoform X1</fullName>
    </submittedName>
</protein>
<keyword evidence="1" id="KW-1185">Reference proteome</keyword>
<reference evidence="2" key="2">
    <citation type="submission" date="2025-08" db="UniProtKB">
        <authorList>
            <consortium name="RefSeq"/>
        </authorList>
    </citation>
    <scope>IDENTIFICATION</scope>
    <source>
        <tissue evidence="2">Leaf</tissue>
    </source>
</reference>
<sequence length="178" mass="19997">MTIYVHVSNNTEPTADVVSSSHPGKKIKGRGKTTWFSVQKKQKDIDNEKLKVIIPPDRTVAVGPGAKDFVTELSVKVLLHARHDVKKWKDVPNLAKDRIVAHMLDKLIEIVDEQIQEVEEGTDMDPIVNAAFVKLVGEKSGYCRGQGSGVKPASRRTMHVTQEQLQAQQREVEEERHK</sequence>
<proteinExistence type="predicted"/>
<dbReference type="Proteomes" id="UP000790787">
    <property type="component" value="Chromosome 9"/>
</dbReference>
<organism evidence="1 2">
    <name type="scientific">Nicotiana tabacum</name>
    <name type="common">Common tobacco</name>
    <dbReference type="NCBI Taxonomy" id="4097"/>
    <lineage>
        <taxon>Eukaryota</taxon>
        <taxon>Viridiplantae</taxon>
        <taxon>Streptophyta</taxon>
        <taxon>Embryophyta</taxon>
        <taxon>Tracheophyta</taxon>
        <taxon>Spermatophyta</taxon>
        <taxon>Magnoliopsida</taxon>
        <taxon>eudicotyledons</taxon>
        <taxon>Gunneridae</taxon>
        <taxon>Pentapetalae</taxon>
        <taxon>asterids</taxon>
        <taxon>lamiids</taxon>
        <taxon>Solanales</taxon>
        <taxon>Solanaceae</taxon>
        <taxon>Nicotianoideae</taxon>
        <taxon>Nicotianeae</taxon>
        <taxon>Nicotiana</taxon>
    </lineage>
</organism>
<evidence type="ECO:0000313" key="1">
    <source>
        <dbReference type="Proteomes" id="UP000790787"/>
    </source>
</evidence>
<accession>A0AC58S063</accession>
<reference evidence="1" key="1">
    <citation type="journal article" date="2014" name="Nat. Commun.">
        <title>The tobacco genome sequence and its comparison with those of tomato and potato.</title>
        <authorList>
            <person name="Sierro N."/>
            <person name="Battey J.N."/>
            <person name="Ouadi S."/>
            <person name="Bakaher N."/>
            <person name="Bovet L."/>
            <person name="Willig A."/>
            <person name="Goepfert S."/>
            <person name="Peitsch M.C."/>
            <person name="Ivanov N.V."/>
        </authorList>
    </citation>
    <scope>NUCLEOTIDE SEQUENCE [LARGE SCALE GENOMIC DNA]</scope>
</reference>